<protein>
    <submittedName>
        <fullName evidence="1">Uncharacterized protein</fullName>
    </submittedName>
</protein>
<reference evidence="1" key="1">
    <citation type="submission" date="2014-12" db="EMBL/GenBank/DDBJ databases">
        <title>Insight into the proteome of Arion vulgaris.</title>
        <authorList>
            <person name="Aradska J."/>
            <person name="Bulat T."/>
            <person name="Smidak R."/>
            <person name="Sarate P."/>
            <person name="Gangsoo J."/>
            <person name="Sialana F."/>
            <person name="Bilban M."/>
            <person name="Lubec G."/>
        </authorList>
    </citation>
    <scope>NUCLEOTIDE SEQUENCE</scope>
    <source>
        <tissue evidence="1">Skin</tissue>
    </source>
</reference>
<accession>A0A0B6YIJ2</accession>
<organism evidence="1">
    <name type="scientific">Arion vulgaris</name>
    <dbReference type="NCBI Taxonomy" id="1028688"/>
    <lineage>
        <taxon>Eukaryota</taxon>
        <taxon>Metazoa</taxon>
        <taxon>Spiralia</taxon>
        <taxon>Lophotrochozoa</taxon>
        <taxon>Mollusca</taxon>
        <taxon>Gastropoda</taxon>
        <taxon>Heterobranchia</taxon>
        <taxon>Euthyneura</taxon>
        <taxon>Panpulmonata</taxon>
        <taxon>Eupulmonata</taxon>
        <taxon>Stylommatophora</taxon>
        <taxon>Helicina</taxon>
        <taxon>Arionoidea</taxon>
        <taxon>Arionidae</taxon>
        <taxon>Arion</taxon>
    </lineage>
</organism>
<feature type="non-terminal residue" evidence="1">
    <location>
        <position position="66"/>
    </location>
</feature>
<gene>
    <name evidence="1" type="primary">ORF26436</name>
</gene>
<dbReference type="EMBL" id="HACG01009084">
    <property type="protein sequence ID" value="CEK55949.1"/>
    <property type="molecule type" value="Transcribed_RNA"/>
</dbReference>
<name>A0A0B6YIJ2_9EUPU</name>
<dbReference type="AlphaFoldDB" id="A0A0B6YIJ2"/>
<sequence>TATTSTSTSSVLFTTEAENKVQCVPFNFSLCNDIGINETVLPIPEFQCDDIECLIEKFHKLAGHSM</sequence>
<evidence type="ECO:0000313" key="1">
    <source>
        <dbReference type="EMBL" id="CEK55949.1"/>
    </source>
</evidence>
<feature type="non-terminal residue" evidence="1">
    <location>
        <position position="1"/>
    </location>
</feature>
<proteinExistence type="predicted"/>